<comment type="caution">
    <text evidence="2">The sequence shown here is derived from an EMBL/GenBank/DDBJ whole genome shotgun (WGS) entry which is preliminary data.</text>
</comment>
<dbReference type="Gene3D" id="1.10.3210.10">
    <property type="entry name" value="Hypothetical protein af1432"/>
    <property type="match status" value="1"/>
</dbReference>
<dbReference type="SUPFAM" id="SSF109604">
    <property type="entry name" value="HD-domain/PDEase-like"/>
    <property type="match status" value="1"/>
</dbReference>
<organism evidence="2 3">
    <name type="scientific">Crenobacter cavernae</name>
    <dbReference type="NCBI Taxonomy" id="2290923"/>
    <lineage>
        <taxon>Bacteria</taxon>
        <taxon>Pseudomonadati</taxon>
        <taxon>Pseudomonadota</taxon>
        <taxon>Betaproteobacteria</taxon>
        <taxon>Neisseriales</taxon>
        <taxon>Neisseriaceae</taxon>
        <taxon>Crenobacter</taxon>
    </lineage>
</organism>
<sequence length="273" mass="29298">MQASELFELTQNRLPTVPKVVQELIASLQNESVSYDKVVDMLAHDQVLTARVLRLANSAHSGGHRRVGSLDDAVLLLGFNKLRVLVIASGLAGTTIKVPGFDMQGFWRRSFEVANTARRLARAAGLDESQAAICGLLANIGELVLHVGLPAEALKIDKVVASGADRVATERIMLGMDLTEVGAELARCWHFPDAIHQAILFQHSPQDAPGSPYPSLLALANHIVAGYNSGIGEDEMAAMLPGRLLVALGLPQQTLTALLPELKSTSTTTDEWL</sequence>
<keyword evidence="3" id="KW-1185">Reference proteome</keyword>
<evidence type="ECO:0000259" key="1">
    <source>
        <dbReference type="PROSITE" id="PS51833"/>
    </source>
</evidence>
<dbReference type="InterPro" id="IPR052340">
    <property type="entry name" value="RNase_Y/CdgJ"/>
</dbReference>
<feature type="domain" description="HDOD" evidence="1">
    <location>
        <begin position="14"/>
        <end position="205"/>
    </location>
</feature>
<name>A0ABY0FDT7_9NEIS</name>
<dbReference type="PROSITE" id="PS51833">
    <property type="entry name" value="HDOD"/>
    <property type="match status" value="1"/>
</dbReference>
<dbReference type="Proteomes" id="UP000290682">
    <property type="component" value="Unassembled WGS sequence"/>
</dbReference>
<dbReference type="EMBL" id="REGR01000003">
    <property type="protein sequence ID" value="RXZ44403.1"/>
    <property type="molecule type" value="Genomic_DNA"/>
</dbReference>
<evidence type="ECO:0000313" key="2">
    <source>
        <dbReference type="EMBL" id="RXZ44403.1"/>
    </source>
</evidence>
<dbReference type="PANTHER" id="PTHR33525:SF6">
    <property type="entry name" value="HDOD DOMAIN-CONTAINING PROTEIN"/>
    <property type="match status" value="1"/>
</dbReference>
<gene>
    <name evidence="2" type="ORF">EBB06_04670</name>
</gene>
<dbReference type="InterPro" id="IPR013976">
    <property type="entry name" value="HDOD"/>
</dbReference>
<dbReference type="Pfam" id="PF08668">
    <property type="entry name" value="HDOD"/>
    <property type="match status" value="1"/>
</dbReference>
<proteinExistence type="predicted"/>
<reference evidence="2 3" key="1">
    <citation type="submission" date="2018-10" db="EMBL/GenBank/DDBJ databases">
        <title>Draft genome of Fastidiocella sp. strain 375T, a bacterium isolated from a karstic cave dripping water.</title>
        <authorList>
            <person name="Coelho C."/>
            <person name="Verissimo A."/>
            <person name="Tiago I."/>
        </authorList>
    </citation>
    <scope>NUCLEOTIDE SEQUENCE [LARGE SCALE GENOMIC DNA]</scope>
    <source>
        <strain evidence="2 3">CAVE-375</strain>
    </source>
</reference>
<dbReference type="PANTHER" id="PTHR33525">
    <property type="match status" value="1"/>
</dbReference>
<dbReference type="RefSeq" id="WP_129211960.1">
    <property type="nucleotide sequence ID" value="NZ_REGR01000003.1"/>
</dbReference>
<protein>
    <submittedName>
        <fullName evidence="2">HDOD domain-containing protein</fullName>
    </submittedName>
</protein>
<evidence type="ECO:0000313" key="3">
    <source>
        <dbReference type="Proteomes" id="UP000290682"/>
    </source>
</evidence>
<accession>A0ABY0FDT7</accession>